<dbReference type="Proteomes" id="UP000784294">
    <property type="component" value="Unassembled WGS sequence"/>
</dbReference>
<accession>A0A3S5BKP7</accession>
<dbReference type="EMBL" id="CAAALY010090791">
    <property type="protein sequence ID" value="VEL27897.1"/>
    <property type="molecule type" value="Genomic_DNA"/>
</dbReference>
<sequence length="193" mass="21278">MGPSTLPGLDPGCRGAISDKGRTEAEECRTNTLRETPQGGGTTHNFRHFHQSQLHLNQSQFNRHYHNTYSDQHQSRCHLAHPEQTMLHMHQTVATRTVGRILPSSIMVGDHEPAAAGNKTEGEKDEFKDLNLDKPLSLMSVVEGFAAKGFVGSDEAGEISRGPGVWRGTSKHRGPRCHWTSGPRTGEHSELVI</sequence>
<name>A0A3S5BKP7_9PLAT</name>
<gene>
    <name evidence="2" type="ORF">PXEA_LOCUS21337</name>
</gene>
<evidence type="ECO:0000256" key="1">
    <source>
        <dbReference type="SAM" id="MobiDB-lite"/>
    </source>
</evidence>
<comment type="caution">
    <text evidence="2">The sequence shown here is derived from an EMBL/GenBank/DDBJ whole genome shotgun (WGS) entry which is preliminary data.</text>
</comment>
<feature type="compositionally biased region" description="Basic and acidic residues" evidence="1">
    <location>
        <begin position="17"/>
        <end position="29"/>
    </location>
</feature>
<proteinExistence type="predicted"/>
<organism evidence="2 3">
    <name type="scientific">Protopolystoma xenopodis</name>
    <dbReference type="NCBI Taxonomy" id="117903"/>
    <lineage>
        <taxon>Eukaryota</taxon>
        <taxon>Metazoa</taxon>
        <taxon>Spiralia</taxon>
        <taxon>Lophotrochozoa</taxon>
        <taxon>Platyhelminthes</taxon>
        <taxon>Monogenea</taxon>
        <taxon>Polyopisthocotylea</taxon>
        <taxon>Polystomatidea</taxon>
        <taxon>Polystomatidae</taxon>
        <taxon>Protopolystoma</taxon>
    </lineage>
</organism>
<evidence type="ECO:0000313" key="2">
    <source>
        <dbReference type="EMBL" id="VEL27897.1"/>
    </source>
</evidence>
<keyword evidence="3" id="KW-1185">Reference proteome</keyword>
<feature type="region of interest" description="Disordered" evidence="1">
    <location>
        <begin position="155"/>
        <end position="193"/>
    </location>
</feature>
<protein>
    <submittedName>
        <fullName evidence="2">Uncharacterized protein</fullName>
    </submittedName>
</protein>
<dbReference type="AlphaFoldDB" id="A0A3S5BKP7"/>
<evidence type="ECO:0000313" key="3">
    <source>
        <dbReference type="Proteomes" id="UP000784294"/>
    </source>
</evidence>
<reference evidence="2" key="1">
    <citation type="submission" date="2018-11" db="EMBL/GenBank/DDBJ databases">
        <authorList>
            <consortium name="Pathogen Informatics"/>
        </authorList>
    </citation>
    <scope>NUCLEOTIDE SEQUENCE</scope>
</reference>
<feature type="region of interest" description="Disordered" evidence="1">
    <location>
        <begin position="1"/>
        <end position="46"/>
    </location>
</feature>